<evidence type="ECO:0000313" key="2">
    <source>
        <dbReference type="EMBL" id="CEG47600.1"/>
    </source>
</evidence>
<keyword evidence="1" id="KW-1133">Transmembrane helix</keyword>
<evidence type="ECO:0000313" key="3">
    <source>
        <dbReference type="Proteomes" id="UP000054928"/>
    </source>
</evidence>
<proteinExistence type="predicted"/>
<sequence length="194" mass="22154">MKSSVVAISSVVNLLCKTKKKVMFSLKLFGIVVWILLSIVEVELMDTGGTNFHVGESSNPYKKIPDDKFIKYVSNKYGKKNHVELDLFMKGVTFAEHGEKTKFKEKYVQGGNLSPDVYKLFNPYHKFVTDLYNSVNKDNKARYRNELMTMARRVHGGYALALGREVMPPPGLNEAEEKKESSMFSKLFKIAKKR</sequence>
<keyword evidence="3" id="KW-1185">Reference proteome</keyword>
<dbReference type="RefSeq" id="XP_024583969.1">
    <property type="nucleotide sequence ID" value="XM_024718585.1"/>
</dbReference>
<accession>A0A0P1AYP7</accession>
<keyword evidence="1" id="KW-0472">Membrane</keyword>
<dbReference type="GeneID" id="36399806"/>
<dbReference type="AlphaFoldDB" id="A0A0P1AYP7"/>
<evidence type="ECO:0000256" key="1">
    <source>
        <dbReference type="SAM" id="Phobius"/>
    </source>
</evidence>
<keyword evidence="1" id="KW-0812">Transmembrane</keyword>
<protein>
    <submittedName>
        <fullName evidence="2">Uncharacterized protein</fullName>
    </submittedName>
</protein>
<feature type="transmembrane region" description="Helical" evidence="1">
    <location>
        <begin position="21"/>
        <end position="40"/>
    </location>
</feature>
<name>A0A0P1AYP7_PLAHL</name>
<dbReference type="Proteomes" id="UP000054928">
    <property type="component" value="Unassembled WGS sequence"/>
</dbReference>
<organism evidence="2 3">
    <name type="scientific">Plasmopara halstedii</name>
    <name type="common">Downy mildew of sunflower</name>
    <dbReference type="NCBI Taxonomy" id="4781"/>
    <lineage>
        <taxon>Eukaryota</taxon>
        <taxon>Sar</taxon>
        <taxon>Stramenopiles</taxon>
        <taxon>Oomycota</taxon>
        <taxon>Peronosporomycetes</taxon>
        <taxon>Peronosporales</taxon>
        <taxon>Peronosporaceae</taxon>
        <taxon>Plasmopara</taxon>
    </lineage>
</organism>
<dbReference type="EMBL" id="CCYD01002664">
    <property type="protein sequence ID" value="CEG47600.1"/>
    <property type="molecule type" value="Genomic_DNA"/>
</dbReference>
<reference evidence="3" key="1">
    <citation type="submission" date="2014-09" db="EMBL/GenBank/DDBJ databases">
        <authorList>
            <person name="Sharma Rahul"/>
            <person name="Thines Marco"/>
        </authorList>
    </citation>
    <scope>NUCLEOTIDE SEQUENCE [LARGE SCALE GENOMIC DNA]</scope>
</reference>